<protein>
    <submittedName>
        <fullName evidence="2">Uncharacterized protein</fullName>
    </submittedName>
</protein>
<reference evidence="2 3" key="1">
    <citation type="submission" date="2024-05" db="EMBL/GenBank/DDBJ databases">
        <title>Culex pipiens pipiens assembly and annotation.</title>
        <authorList>
            <person name="Alout H."/>
            <person name="Durand T."/>
        </authorList>
    </citation>
    <scope>NUCLEOTIDE SEQUENCE [LARGE SCALE GENOMIC DNA]</scope>
    <source>
        <strain evidence="2">HA-2024</strain>
        <tissue evidence="2">Whole body</tissue>
    </source>
</reference>
<keyword evidence="1" id="KW-1133">Transmembrane helix</keyword>
<dbReference type="Proteomes" id="UP001562425">
    <property type="component" value="Unassembled WGS sequence"/>
</dbReference>
<accession>A0ABD1CCP7</accession>
<keyword evidence="1" id="KW-0472">Membrane</keyword>
<evidence type="ECO:0000313" key="2">
    <source>
        <dbReference type="EMBL" id="KAL1374167.1"/>
    </source>
</evidence>
<dbReference type="AlphaFoldDB" id="A0ABD1CCP7"/>
<evidence type="ECO:0000256" key="1">
    <source>
        <dbReference type="SAM" id="Phobius"/>
    </source>
</evidence>
<comment type="caution">
    <text evidence="2">The sequence shown here is derived from an EMBL/GenBank/DDBJ whole genome shotgun (WGS) entry which is preliminary data.</text>
</comment>
<keyword evidence="3" id="KW-1185">Reference proteome</keyword>
<name>A0ABD1CCP7_CULPP</name>
<dbReference type="EMBL" id="JBEHCU010013615">
    <property type="protein sequence ID" value="KAL1374167.1"/>
    <property type="molecule type" value="Genomic_DNA"/>
</dbReference>
<organism evidence="2 3">
    <name type="scientific">Culex pipiens pipiens</name>
    <name type="common">Northern house mosquito</name>
    <dbReference type="NCBI Taxonomy" id="38569"/>
    <lineage>
        <taxon>Eukaryota</taxon>
        <taxon>Metazoa</taxon>
        <taxon>Ecdysozoa</taxon>
        <taxon>Arthropoda</taxon>
        <taxon>Hexapoda</taxon>
        <taxon>Insecta</taxon>
        <taxon>Pterygota</taxon>
        <taxon>Neoptera</taxon>
        <taxon>Endopterygota</taxon>
        <taxon>Diptera</taxon>
        <taxon>Nematocera</taxon>
        <taxon>Culicoidea</taxon>
        <taxon>Culicidae</taxon>
        <taxon>Culicinae</taxon>
        <taxon>Culicini</taxon>
        <taxon>Culex</taxon>
        <taxon>Culex</taxon>
    </lineage>
</organism>
<proteinExistence type="predicted"/>
<evidence type="ECO:0000313" key="3">
    <source>
        <dbReference type="Proteomes" id="UP001562425"/>
    </source>
</evidence>
<gene>
    <name evidence="2" type="ORF">pipiens_004977</name>
</gene>
<feature type="transmembrane region" description="Helical" evidence="1">
    <location>
        <begin position="6"/>
        <end position="36"/>
    </location>
</feature>
<sequence length="77" mass="8347">MTMFVASILVTLGLALLLTIGIGVLTLVIAMINFILMGVVETFIPIKEAAKVVKEGDEQQTKLLKSEDVLKEKECIA</sequence>
<keyword evidence="1" id="KW-0812">Transmembrane</keyword>